<dbReference type="PROSITE" id="PS50011">
    <property type="entry name" value="PROTEIN_KINASE_DOM"/>
    <property type="match status" value="1"/>
</dbReference>
<organism evidence="2 3">
    <name type="scientific">Streptomyces vulcanius</name>
    <dbReference type="NCBI Taxonomy" id="1441876"/>
    <lineage>
        <taxon>Bacteria</taxon>
        <taxon>Bacillati</taxon>
        <taxon>Actinomycetota</taxon>
        <taxon>Actinomycetes</taxon>
        <taxon>Kitasatosporales</taxon>
        <taxon>Streptomycetaceae</taxon>
        <taxon>Streptomyces</taxon>
    </lineage>
</organism>
<feature type="domain" description="Protein kinase" evidence="1">
    <location>
        <begin position="14"/>
        <end position="294"/>
    </location>
</feature>
<dbReference type="PANTHER" id="PTHR10887">
    <property type="entry name" value="DNA2/NAM7 HELICASE FAMILY"/>
    <property type="match status" value="1"/>
</dbReference>
<dbReference type="PANTHER" id="PTHR10887:SF495">
    <property type="entry name" value="HELICASE SENATAXIN ISOFORM X1-RELATED"/>
    <property type="match status" value="1"/>
</dbReference>
<reference evidence="3" key="1">
    <citation type="journal article" date="2019" name="Int. J. Syst. Evol. Microbiol.">
        <title>The Global Catalogue of Microorganisms (GCM) 10K type strain sequencing project: providing services to taxonomists for standard genome sequencing and annotation.</title>
        <authorList>
            <consortium name="The Broad Institute Genomics Platform"/>
            <consortium name="The Broad Institute Genome Sequencing Center for Infectious Disease"/>
            <person name="Wu L."/>
            <person name="Ma J."/>
        </authorList>
    </citation>
    <scope>NUCLEOTIDE SEQUENCE [LARGE SCALE GENOMIC DNA]</scope>
    <source>
        <strain evidence="3">CGMCC 4.7177</strain>
    </source>
</reference>
<dbReference type="InterPro" id="IPR027417">
    <property type="entry name" value="P-loop_NTPase"/>
</dbReference>
<dbReference type="CDD" id="cd18808">
    <property type="entry name" value="SF1_C_Upf1"/>
    <property type="match status" value="1"/>
</dbReference>
<dbReference type="InterPro" id="IPR000719">
    <property type="entry name" value="Prot_kinase_dom"/>
</dbReference>
<dbReference type="Pfam" id="PF13087">
    <property type="entry name" value="AAA_12"/>
    <property type="match status" value="1"/>
</dbReference>
<dbReference type="RefSeq" id="WP_381176537.1">
    <property type="nucleotide sequence ID" value="NZ_JBHSFK010000018.1"/>
</dbReference>
<dbReference type="Gene3D" id="3.40.50.300">
    <property type="entry name" value="P-loop containing nucleotide triphosphate hydrolases"/>
    <property type="match status" value="2"/>
</dbReference>
<dbReference type="Pfam" id="PF13086">
    <property type="entry name" value="AAA_11"/>
    <property type="match status" value="1"/>
</dbReference>
<evidence type="ECO:0000259" key="1">
    <source>
        <dbReference type="PROSITE" id="PS50011"/>
    </source>
</evidence>
<evidence type="ECO:0000313" key="3">
    <source>
        <dbReference type="Proteomes" id="UP001595839"/>
    </source>
</evidence>
<proteinExistence type="predicted"/>
<comment type="caution">
    <text evidence="2">The sequence shown here is derived from an EMBL/GenBank/DDBJ whole genome shotgun (WGS) entry which is preliminary data.</text>
</comment>
<dbReference type="InterPro" id="IPR047187">
    <property type="entry name" value="SF1_C_Upf1"/>
</dbReference>
<name>A0ABV9AUL8_9ACTN</name>
<dbReference type="Pfam" id="PF00069">
    <property type="entry name" value="Pkinase"/>
    <property type="match status" value="1"/>
</dbReference>
<sequence>MSLAAGVLLLNGRYEITGRLDSGTGEGQLWAAQDTMEFVPPYLLKTWHFYDSKPDDVQRALWDAELRTLYQVRSTPGSEDSLLQLHDVGIDGEQRCFVMVFKTGGLHTLASLLARRDEQEWLSGRDSGRRELWQMLGRIAEGLSLLHEQQVVHRSVSPESVFLDPGKGPESCLLGGFEWSVRLGRPTSAQPSRAAWEVAPETLGGGTAFGPDADWFAFGMLVARCMLSIEHLSTMPDPMRRYRLVLDNLDKARRKLSAQEHDFIELLIAAEPEIRPKHGVEVSAAIRDIVHALQQPPAGADGAPRHLVVIDPGNRSLQRTCLELGLREALLLGPADPFDPRRPEHSSKLLSFLFEDFSEGATLAPITNRDAYILSGRSVHLVIGPARTMTGTSTSWQNAFCEGTRDFFTADATRQVDIPAGRIAFFNAKNYRQQANTLGSSPSWETLLPKNDKARKRREDQERFAEFVRFTNQIDILIRDAELFRCRVTDVQHAPNGMVDSVTVEEVPRLNEPMSMFQLDDGMAEFMLREKHSGKPGSNLIHLCSPDSESVGWQIPPTEPEWRVDKVSVRGHSATLRPETEILEPPRLGDIGVLRTKGLKGQVDLIRRRKEAISRLAKHTYLLESLSEPGQVIMDSGPVTLPLPLSKETVDPSKRGQIEKILGVRPIYALQGPPGTGKTHMVAWLLREILEEDPVAQILITAQAHPAVDVLRSKVEKEAFKTVPEDRRPLAIRLRRANANQAGDLSRDEPGSERHVARDVLERTIARLEGAAGKQVLTGVQADWLAACRTMLGELRTRDASSATEFRELVKRSASITYSTAADGDLAALAGEVSYDWAIVEEAGKAHGFELALPLSLGHRWLLIGDPKQLPPYRIEDYQSAVSAMDETVEALEHMEGLGKLLDRELLNGWRAQTDEQRTQFGEYCKNWLKLFEKLHKLCSYHEHDEGLLTGQHRMHPDIGELVSKTYYDGRLHHYTYAEGTQDPHEKILHGLVAPPEIRGKAVVWLDIPAAEGKPGMYEDAVPKYSNPAEAYALDRFLRSLKAGTDRDPEHPLELAVLSPYAQQVGLLRNHLDSPDLRARLAANGLKLASDPRRAASEPAENRQDGFFTVDSFQGNQAKIIAVSLVRNNTKLPGDGLGFLKEAPRMNVLISRAELLLVLVGSWEFFRNQVAHVSRKEEENDPLRHWGLAIDQLEEWFSTGRAVRLEAEVQGFQPSGRRV</sequence>
<dbReference type="EMBL" id="JBHSFK010000018">
    <property type="protein sequence ID" value="MFC4503102.1"/>
    <property type="molecule type" value="Genomic_DNA"/>
</dbReference>
<gene>
    <name evidence="2" type="ORF">ACFPIH_26925</name>
</gene>
<protein>
    <submittedName>
        <fullName evidence="2">AAA domain-containing protein</fullName>
    </submittedName>
</protein>
<dbReference type="InterPro" id="IPR011009">
    <property type="entry name" value="Kinase-like_dom_sf"/>
</dbReference>
<dbReference type="InterPro" id="IPR041679">
    <property type="entry name" value="DNA2/NAM7-like_C"/>
</dbReference>
<dbReference type="SUPFAM" id="SSF56112">
    <property type="entry name" value="Protein kinase-like (PK-like)"/>
    <property type="match status" value="1"/>
</dbReference>
<dbReference type="Gene3D" id="1.10.510.10">
    <property type="entry name" value="Transferase(Phosphotransferase) domain 1"/>
    <property type="match status" value="1"/>
</dbReference>
<dbReference type="InterPro" id="IPR041677">
    <property type="entry name" value="DNA2/NAM7_AAA_11"/>
</dbReference>
<dbReference type="SMART" id="SM00220">
    <property type="entry name" value="S_TKc"/>
    <property type="match status" value="1"/>
</dbReference>
<dbReference type="Proteomes" id="UP001595839">
    <property type="component" value="Unassembled WGS sequence"/>
</dbReference>
<accession>A0ABV9AUL8</accession>
<dbReference type="InterPro" id="IPR045055">
    <property type="entry name" value="DNA2/NAM7-like"/>
</dbReference>
<dbReference type="SUPFAM" id="SSF52540">
    <property type="entry name" value="P-loop containing nucleoside triphosphate hydrolases"/>
    <property type="match status" value="1"/>
</dbReference>
<keyword evidence="3" id="KW-1185">Reference proteome</keyword>
<evidence type="ECO:0000313" key="2">
    <source>
        <dbReference type="EMBL" id="MFC4503102.1"/>
    </source>
</evidence>